<evidence type="ECO:0000313" key="1">
    <source>
        <dbReference type="EMBL" id="MEF3833934.1"/>
    </source>
</evidence>
<proteinExistence type="predicted"/>
<evidence type="ECO:0008006" key="3">
    <source>
        <dbReference type="Google" id="ProtNLM"/>
    </source>
</evidence>
<comment type="caution">
    <text evidence="1">The sequence shown here is derived from an EMBL/GenBank/DDBJ whole genome shotgun (WGS) entry which is preliminary data.</text>
</comment>
<dbReference type="RefSeq" id="WP_303306273.1">
    <property type="nucleotide sequence ID" value="NZ_JAODOP010000004.1"/>
</dbReference>
<accession>A0ABU7XTU4</accession>
<dbReference type="EMBL" id="JAODOP010000004">
    <property type="protein sequence ID" value="MEF3833934.1"/>
    <property type="molecule type" value="Genomic_DNA"/>
</dbReference>
<protein>
    <recommendedName>
        <fullName evidence="3">HNH endonuclease</fullName>
    </recommendedName>
</protein>
<reference evidence="1 2" key="1">
    <citation type="submission" date="2022-09" db="EMBL/GenBank/DDBJ databases">
        <title>Genome sequencing of Flavivirga sp. MEBiC05379.</title>
        <authorList>
            <person name="Oh H.-M."/>
            <person name="Kwon K.K."/>
            <person name="Park M.J."/>
            <person name="Yang S.-H."/>
        </authorList>
    </citation>
    <scope>NUCLEOTIDE SEQUENCE [LARGE SCALE GENOMIC DNA]</scope>
    <source>
        <strain evidence="1 2">MEBiC05379</strain>
    </source>
</reference>
<dbReference type="Proteomes" id="UP001337305">
    <property type="component" value="Unassembled WGS sequence"/>
</dbReference>
<keyword evidence="2" id="KW-1185">Reference proteome</keyword>
<evidence type="ECO:0000313" key="2">
    <source>
        <dbReference type="Proteomes" id="UP001337305"/>
    </source>
</evidence>
<organism evidence="1 2">
    <name type="scientific">Flavivirga spongiicola</name>
    <dbReference type="NCBI Taxonomy" id="421621"/>
    <lineage>
        <taxon>Bacteria</taxon>
        <taxon>Pseudomonadati</taxon>
        <taxon>Bacteroidota</taxon>
        <taxon>Flavobacteriia</taxon>
        <taxon>Flavobacteriales</taxon>
        <taxon>Flavobacteriaceae</taxon>
        <taxon>Flavivirga</taxon>
    </lineage>
</organism>
<sequence>MLQKCIDLDHPVKELQVSVQNYLNTIQNLPRGTNFDINNCDVKFGGFIGQKRTTVKKNTRDLIEEFHIAFLDLSQPDRDRFILIFNQTNDVQTQFANPNTALRLLDYPIGIRKQTKALFLHLYKDTLGKYDIKDHYKKVFKEKKDTWCPFCGMEKFVSFKRFKQDYDHLLYKAKYPVASVNMHNLAPMGIKCNRIHKKTDDLLMDDDGNIRSAVNPYYNIISPIFDLKGSTMSSDPSKRVWQVNITPNSSEVLTWDSVFDITDRCKEEFLEKLDNSKQETECDKLINEFRKDSMNRIAFEKDSKIYVQWNLDRLEGEIRLKRNSFNTNYYHEYNFIKHALFDFLLTDECLNYRNAVLKMITI</sequence>
<gene>
    <name evidence="1" type="ORF">N1F79_12395</name>
</gene>
<name>A0ABU7XTU4_9FLAO</name>